<proteinExistence type="predicted"/>
<dbReference type="EMBL" id="ASQA01000042">
    <property type="protein sequence ID" value="ETT80844.1"/>
    <property type="molecule type" value="Genomic_DNA"/>
</dbReference>
<dbReference type="PANTHER" id="PTHR30121">
    <property type="entry name" value="UNCHARACTERIZED PROTEIN YJGR-RELATED"/>
    <property type="match status" value="1"/>
</dbReference>
<comment type="caution">
    <text evidence="2">The sequence shown here is derived from an EMBL/GenBank/DDBJ whole genome shotgun (WGS) entry which is preliminary data.</text>
</comment>
<feature type="domain" description="Type IV secretion system coupling protein TraD DNA-binding" evidence="1">
    <location>
        <begin position="1423"/>
        <end position="1709"/>
    </location>
</feature>
<dbReference type="InterPro" id="IPR017646">
    <property type="entry name" value="Dnd_assoc_2"/>
</dbReference>
<dbReference type="Gene3D" id="3.40.50.300">
    <property type="entry name" value="P-loop containing nucleotide triphosphate hydrolases"/>
    <property type="match status" value="2"/>
</dbReference>
<dbReference type="InterPro" id="IPR019476">
    <property type="entry name" value="T4SS_TraD_DNA-bd"/>
</dbReference>
<keyword evidence="3" id="KW-1185">Reference proteome</keyword>
<dbReference type="RefSeq" id="WP_038189768.1">
    <property type="nucleotide sequence ID" value="NZ_ASQA01000042.1"/>
</dbReference>
<evidence type="ECO:0000313" key="3">
    <source>
        <dbReference type="Proteomes" id="UP000019062"/>
    </source>
</evidence>
<dbReference type="eggNOG" id="COG0433">
    <property type="taxonomic scope" value="Bacteria"/>
</dbReference>
<dbReference type="PANTHER" id="PTHR30121:SF6">
    <property type="entry name" value="SLR6007 PROTEIN"/>
    <property type="match status" value="1"/>
</dbReference>
<accession>W4EKR1</accession>
<evidence type="ECO:0000313" key="2">
    <source>
        <dbReference type="EMBL" id="ETT80844.1"/>
    </source>
</evidence>
<dbReference type="InterPro" id="IPR051162">
    <property type="entry name" value="T4SS_component"/>
</dbReference>
<reference evidence="2 3" key="1">
    <citation type="journal article" date="2014" name="BMC Genomics">
        <title>Genomic comparison of sporeforming bacilli isolated from milk.</title>
        <authorList>
            <person name="Moreno Switt A.I."/>
            <person name="Andrus A.D."/>
            <person name="Ranieri M.L."/>
            <person name="Orsi R.H."/>
            <person name="Ivy R."/>
            <person name="den Bakker H.C."/>
            <person name="Martin N.H."/>
            <person name="Wiedmann M."/>
            <person name="Boor K.J."/>
        </authorList>
    </citation>
    <scope>NUCLEOTIDE SEQUENCE [LARGE SCALE GENOMIC DNA]</scope>
    <source>
        <strain evidence="2 3">FSL R5-213</strain>
    </source>
</reference>
<dbReference type="SUPFAM" id="SSF52540">
    <property type="entry name" value="P-loop containing nucleoside triphosphate hydrolases"/>
    <property type="match status" value="1"/>
</dbReference>
<dbReference type="PATRIC" id="fig|1227360.4.peg.3868"/>
<organism evidence="2 3">
    <name type="scientific">Viridibacillus arenosi FSL R5-213</name>
    <dbReference type="NCBI Taxonomy" id="1227360"/>
    <lineage>
        <taxon>Bacteria</taxon>
        <taxon>Bacillati</taxon>
        <taxon>Bacillota</taxon>
        <taxon>Bacilli</taxon>
        <taxon>Bacillales</taxon>
        <taxon>Caryophanaceae</taxon>
        <taxon>Viridibacillus</taxon>
    </lineage>
</organism>
<evidence type="ECO:0000259" key="1">
    <source>
        <dbReference type="Pfam" id="PF10412"/>
    </source>
</evidence>
<protein>
    <recommendedName>
        <fullName evidence="1">Type IV secretion system coupling protein TraD DNA-binding domain-containing protein</fullName>
    </recommendedName>
</protein>
<gene>
    <name evidence="2" type="ORF">C176_19054</name>
</gene>
<dbReference type="InterPro" id="IPR027417">
    <property type="entry name" value="P-loop_NTPase"/>
</dbReference>
<dbReference type="NCBIfam" id="TIGR03237">
    <property type="entry name" value="dnd_assoc_2"/>
    <property type="match status" value="1"/>
</dbReference>
<sequence>MSKPFYNHVADQLSGYFASEAKQGIVNRYFLSLPSEGYVKDVLDAVATLPAATTFSYKLPGTSESYTADALRYGKQTYVLATTLDGTHIDFLVTLRNLMSEQKGEWKNTSLVIISDNLLDSIQGGSKDLTSEGMPLHVSQIVNNLEEHVKNSALIGKDKEILLYYLAETEGTHYLNQSSFLDFEEVLTWTNGSEMQDDDYKALGYFKDFVLTDLIDSRDMEVENSGKYKKIQKEIEKRLTQNVELFDEVSRLRELGNGEDRLIDLFDDFGKKLYKDDDGIDLADILKAKDKVADRKDIFLKADEIVVHHKKTNTKIKTFWQKSPKKRTYELIIFHPEYEPSEEIEVKLPFSRYTSDSYILKRSAQFVSSKGQSLYANIALEEGNITFKNISYRHENMTSSAFTFRIMVLKEEQEWLSHYELTYGLTAAGRLSLNLSDENVILGDGSNQVVIENEAEIVIAEGDGVEISFNLGLLDDDTCSIQFDILHNGCKLPVIVSDEVLKTKDITSQKIWLRKINLKETFILSDEAKKINIGQQPYKIADEERMFYLIEQQWLENNMRAATYHLQTLTAMPMDLPEKIEQTYNAFLQAIGKRKSIPSLTYYDEELRNAAKAYIEAYLEEIQSIKDNDYLTSAQKNLLYLGTLRHDSTIYMSPFSPLNVAYQLEIIAEVDGQIVDENILKRLNPSFLLPYLVSPIDDNYLKPDSLNALSEWHCFQQQTEVQIGETNAYLANVIREKLKQFIMYYDYLFTISSKPKLYINIINLTNDQEILKGILKWFKDWITQTGSLSTMFELEVTSYEPNLHLMSAFELFNTLNSPAEVKDIFDVECATKQFDAEDVLLEIQKHLSFSKVSILEEPRYSHLTFYKMQNKEQMSKQIMQNAPNAMNLNGLFVSPVSQSTENGGYRIGFGVGSSDINRALLTRFTALINELSANMKNAGRDPYKKDNVISLHIDEDDEHYLKKLYSNTTWLTFIDPAVDLRYFQESSDNLVIVHYSDQLSSSSKYDAITVTDKSKQYFNVIDGFLQTQGVSVPEENIDHIIKSFNTFNGEWLLRAVQNQGHDKREKISIVAAIKHALLYFNQTNILWVPISMEEIVRVAGSIRLSRKDGIFSGKTIGKTGNCSDDLLLIGLEQVESNLKLHFYPVEVKIGINSNDVIEKGIKQVKELNTRIKDNLIHDQTFDAKFLRNFFARMFIINANKIRENDFWPEQSYVIAEDVLEKLLNDDFTISDEMVAEHGVGAIISFKKNLINPTRNRDNMVLIHEIPENVAYRSLGVRMEDLKNNDFSLVTEVEFKEETIQLIPLPAFIDVDEDQSEQVVEQKSHADDGSQQLEVVEEPITEEINGTVLEPQAIQSDSMEAAESKELYQMDSAPVNEVKFDEKSIVLSSDSVSLSQSLKRNEPLFGYDREKPVYWEYGSTLLSNRHLVIGGRSGQGKTYFIQSVLKQLVENGQSALIVDFSSSYTRSQLNPKFLNLLGDRLEERIVYYEGFPINPFRRREKIIAGKKFEEKVTDTASRIRNVFASVYKQFGDQQQSAIYRSAKKCIEMYGDKASLELMLEVLQELPDTSASVVASIVSKLNVFVDIDPFDYENEFTWDDYFTADGKVFVIQFEGFDQDDIKKLMTEFILWDLFSFAQSGNVDKPLPIVLDEAQNLDFGSNSPSEKILREGRKFGLSAWFATQTFSNFTQAERTVLENAATSIFFKPAESELSLVARKMNITNQDELRYLQKGECIIQGQFMEDGNLSEPKSLKVKVPEIK</sequence>
<name>W4EKR1_9BACL</name>
<dbReference type="Proteomes" id="UP000019062">
    <property type="component" value="Unassembled WGS sequence"/>
</dbReference>
<dbReference type="Pfam" id="PF10412">
    <property type="entry name" value="TrwB_AAD_bind"/>
    <property type="match status" value="1"/>
</dbReference>